<evidence type="ECO:0000313" key="6">
    <source>
        <dbReference type="Proteomes" id="UP001153076"/>
    </source>
</evidence>
<organism evidence="5 6">
    <name type="scientific">Carnegiea gigantea</name>
    <dbReference type="NCBI Taxonomy" id="171969"/>
    <lineage>
        <taxon>Eukaryota</taxon>
        <taxon>Viridiplantae</taxon>
        <taxon>Streptophyta</taxon>
        <taxon>Embryophyta</taxon>
        <taxon>Tracheophyta</taxon>
        <taxon>Spermatophyta</taxon>
        <taxon>Magnoliopsida</taxon>
        <taxon>eudicotyledons</taxon>
        <taxon>Gunneridae</taxon>
        <taxon>Pentapetalae</taxon>
        <taxon>Caryophyllales</taxon>
        <taxon>Cactineae</taxon>
        <taxon>Cactaceae</taxon>
        <taxon>Cactoideae</taxon>
        <taxon>Echinocereeae</taxon>
        <taxon>Carnegiea</taxon>
    </lineage>
</organism>
<dbReference type="PANTHER" id="PTHR33388:SF18">
    <property type="entry name" value="PROTEIN SPEAR1"/>
    <property type="match status" value="1"/>
</dbReference>
<sequence>MISLPQGVPASREREKEERDKGKMGSSFFGVPNNIGNGRCSSRKSKKSDKPRQPQRGLGVAQLEQIRLRSQMAYGLTPPYNRPLQDDMRLQGVQPYGPPQSSTSYPYSQSLPSTSSHYAYNPNYTMVLGDERADTRYNEPPYQSTAPRWNRTSNGVVDNSPYTEADMASGHLFSHSEDSSQKMDLWRSTGSSGQYSNSSDHEEVDLELRLSI</sequence>
<evidence type="ECO:0000256" key="1">
    <source>
        <dbReference type="ARBA" id="ARBA00022491"/>
    </source>
</evidence>
<feature type="region of interest" description="Disordered" evidence="4">
    <location>
        <begin position="79"/>
        <end position="110"/>
    </location>
</feature>
<keyword evidence="3" id="KW-0804">Transcription</keyword>
<evidence type="ECO:0000256" key="2">
    <source>
        <dbReference type="ARBA" id="ARBA00023015"/>
    </source>
</evidence>
<protein>
    <submittedName>
        <fullName evidence="5">Uncharacterized protein</fullName>
    </submittedName>
</protein>
<feature type="compositionally biased region" description="Polar residues" evidence="4">
    <location>
        <begin position="141"/>
        <end position="162"/>
    </location>
</feature>
<dbReference type="OrthoDB" id="653455at2759"/>
<dbReference type="PANTHER" id="PTHR33388">
    <property type="entry name" value="OS01G0212500 PROTEIN"/>
    <property type="match status" value="1"/>
</dbReference>
<keyword evidence="6" id="KW-1185">Reference proteome</keyword>
<reference evidence="5" key="1">
    <citation type="submission" date="2022-04" db="EMBL/GenBank/DDBJ databases">
        <title>Carnegiea gigantea Genome sequencing and assembly v2.</title>
        <authorList>
            <person name="Copetti D."/>
            <person name="Sanderson M.J."/>
            <person name="Burquez A."/>
            <person name="Wojciechowski M.F."/>
        </authorList>
    </citation>
    <scope>NUCLEOTIDE SEQUENCE</scope>
    <source>
        <strain evidence="5">SGP5-SGP5p</strain>
        <tissue evidence="5">Aerial part</tissue>
    </source>
</reference>
<keyword evidence="2" id="KW-0805">Transcription regulation</keyword>
<comment type="caution">
    <text evidence="5">The sequence shown here is derived from an EMBL/GenBank/DDBJ whole genome shotgun (WGS) entry which is preliminary data.</text>
</comment>
<feature type="region of interest" description="Disordered" evidence="4">
    <location>
        <begin position="139"/>
        <end position="212"/>
    </location>
</feature>
<evidence type="ECO:0000313" key="5">
    <source>
        <dbReference type="EMBL" id="KAJ8423731.1"/>
    </source>
</evidence>
<feature type="compositionally biased region" description="Low complexity" evidence="4">
    <location>
        <begin position="188"/>
        <end position="198"/>
    </location>
</feature>
<accession>A0A9Q1GN08</accession>
<dbReference type="EMBL" id="JAKOGI010001884">
    <property type="protein sequence ID" value="KAJ8423731.1"/>
    <property type="molecule type" value="Genomic_DNA"/>
</dbReference>
<feature type="compositionally biased region" description="Low complexity" evidence="4">
    <location>
        <begin position="99"/>
        <end position="110"/>
    </location>
</feature>
<feature type="compositionally biased region" description="Basic and acidic residues" evidence="4">
    <location>
        <begin position="174"/>
        <end position="185"/>
    </location>
</feature>
<feature type="region of interest" description="Disordered" evidence="4">
    <location>
        <begin position="1"/>
        <end position="63"/>
    </location>
</feature>
<dbReference type="AlphaFoldDB" id="A0A9Q1GN08"/>
<keyword evidence="1" id="KW-0678">Repressor</keyword>
<dbReference type="GO" id="GO:0003700">
    <property type="term" value="F:DNA-binding transcription factor activity"/>
    <property type="evidence" value="ECO:0007669"/>
    <property type="project" value="InterPro"/>
</dbReference>
<proteinExistence type="predicted"/>
<gene>
    <name evidence="5" type="ORF">Cgig2_020899</name>
</gene>
<evidence type="ECO:0000256" key="3">
    <source>
        <dbReference type="ARBA" id="ARBA00023163"/>
    </source>
</evidence>
<name>A0A9Q1GN08_9CARY</name>
<dbReference type="Proteomes" id="UP001153076">
    <property type="component" value="Unassembled WGS sequence"/>
</dbReference>
<evidence type="ECO:0000256" key="4">
    <source>
        <dbReference type="SAM" id="MobiDB-lite"/>
    </source>
</evidence>
<dbReference type="InterPro" id="IPR040356">
    <property type="entry name" value="SPEAR"/>
</dbReference>
<feature type="compositionally biased region" description="Basic and acidic residues" evidence="4">
    <location>
        <begin position="11"/>
        <end position="23"/>
    </location>
</feature>